<keyword evidence="5" id="KW-1185">Reference proteome</keyword>
<proteinExistence type="predicted"/>
<dbReference type="SUPFAM" id="SSF56112">
    <property type="entry name" value="Protein kinase-like (PK-like)"/>
    <property type="match status" value="1"/>
</dbReference>
<evidence type="ECO:0000256" key="1">
    <source>
        <dbReference type="ARBA" id="ARBA00022741"/>
    </source>
</evidence>
<dbReference type="Gene3D" id="3.30.200.20">
    <property type="entry name" value="Phosphorylase Kinase, domain 1"/>
    <property type="match status" value="1"/>
</dbReference>
<dbReference type="OrthoDB" id="507628at2"/>
<comment type="caution">
    <text evidence="4">The sequence shown here is derived from an EMBL/GenBank/DDBJ whole genome shotgun (WGS) entry which is preliminary data.</text>
</comment>
<dbReference type="Gene3D" id="2.60.120.380">
    <property type="match status" value="1"/>
</dbReference>
<dbReference type="Pfam" id="PF00069">
    <property type="entry name" value="Pkinase"/>
    <property type="match status" value="1"/>
</dbReference>
<dbReference type="InterPro" id="IPR000719">
    <property type="entry name" value="Prot_kinase_dom"/>
</dbReference>
<dbReference type="InterPro" id="IPR011009">
    <property type="entry name" value="Kinase-like_dom_sf"/>
</dbReference>
<sequence length="606" mass="69315">MIETPVILNDRYVMIKPLAENEYTGTYFAKDTYRFDEFCVIKELRYIDENKSDRTKRETQFKLEAQILYQLNHPQIPRFRETFTVNNAENTSLYYVRDYIPGFTYRELFKLYKSQQKYFSETDIIDLLKQLLSVVDYLHSQGVYHQDISLDNLICRKWDQLPFIINFSQVQTLENASLTASPQQDLSQLAIVLLSLFTQYESSQLFEGETRNLREDIILSPKLKHLFSKMVTDVISDRFTTAQDVIICLEQPETIETQPTINLLPSPPLDLTVSTKAQKETMVTLSPKKQSRFLGCLSQLGLILAVSLGSGTIGWFVGKTWLKTPAPPKLTFENTDPSTPADPALFPVSTEQAAEWERKAELRKRRQELGINNQFFQMLVDQVFSSRYPDDALKISSSDPVEKKEGQKKRDEFASELITQLSSLSAEARGGLGSYDRLRRQEIIKEANDLNLNMRALYDLANAEFSRDFPSEDKDNMEQPTGQVLSAMLLDNLRKLQSDETSLKITELPTENDISRQGTLEPGQGKAYVIQLEENQEVEFQISAPQETQISIYSPSGQNNLLDDSTETSWTGTLKESGLYEITIVSKSDSVFDYQFLIKVLSNSTN</sequence>
<name>A0A2T1M0H2_9CHRO</name>
<dbReference type="GO" id="GO:0004674">
    <property type="term" value="F:protein serine/threonine kinase activity"/>
    <property type="evidence" value="ECO:0007669"/>
    <property type="project" value="TreeGrafter"/>
</dbReference>
<evidence type="ECO:0000256" key="2">
    <source>
        <dbReference type="ARBA" id="ARBA00022840"/>
    </source>
</evidence>
<gene>
    <name evidence="4" type="ORF">C7H19_06795</name>
</gene>
<dbReference type="Gene3D" id="1.10.510.10">
    <property type="entry name" value="Transferase(Phosphotransferase) domain 1"/>
    <property type="match status" value="1"/>
</dbReference>
<feature type="domain" description="Protein kinase" evidence="3">
    <location>
        <begin position="12"/>
        <end position="444"/>
    </location>
</feature>
<dbReference type="GO" id="GO:0005524">
    <property type="term" value="F:ATP binding"/>
    <property type="evidence" value="ECO:0007669"/>
    <property type="project" value="UniProtKB-KW"/>
</dbReference>
<dbReference type="EMBL" id="PXOH01000005">
    <property type="protein sequence ID" value="PSF38174.1"/>
    <property type="molecule type" value="Genomic_DNA"/>
</dbReference>
<keyword evidence="2" id="KW-0067">ATP-binding</keyword>
<accession>A0A2T1M0H2</accession>
<dbReference type="PANTHER" id="PTHR24363:SF7">
    <property type="entry name" value="SERINE_THREONINE-PROTEIN KINASE-LIKE PROTEIN E"/>
    <property type="match status" value="1"/>
</dbReference>
<evidence type="ECO:0000313" key="4">
    <source>
        <dbReference type="EMBL" id="PSF38174.1"/>
    </source>
</evidence>
<organism evidence="4 5">
    <name type="scientific">Aphanothece hegewaldii CCALA 016</name>
    <dbReference type="NCBI Taxonomy" id="2107694"/>
    <lineage>
        <taxon>Bacteria</taxon>
        <taxon>Bacillati</taxon>
        <taxon>Cyanobacteriota</taxon>
        <taxon>Cyanophyceae</taxon>
        <taxon>Oscillatoriophycideae</taxon>
        <taxon>Chroococcales</taxon>
        <taxon>Aphanothecaceae</taxon>
        <taxon>Aphanothece</taxon>
    </lineage>
</organism>
<dbReference type="PROSITE" id="PS50011">
    <property type="entry name" value="PROTEIN_KINASE_DOM"/>
    <property type="match status" value="1"/>
</dbReference>
<dbReference type="RefSeq" id="WP_106456139.1">
    <property type="nucleotide sequence ID" value="NZ_PXOH01000005.1"/>
</dbReference>
<dbReference type="PANTHER" id="PTHR24363">
    <property type="entry name" value="SERINE/THREONINE PROTEIN KINASE"/>
    <property type="match status" value="1"/>
</dbReference>
<protein>
    <recommendedName>
        <fullName evidence="3">Protein kinase domain-containing protein</fullName>
    </recommendedName>
</protein>
<dbReference type="Proteomes" id="UP000239001">
    <property type="component" value="Unassembled WGS sequence"/>
</dbReference>
<dbReference type="SMART" id="SM00220">
    <property type="entry name" value="S_TKc"/>
    <property type="match status" value="1"/>
</dbReference>
<reference evidence="4 5" key="1">
    <citation type="submission" date="2018-03" db="EMBL/GenBank/DDBJ databases">
        <title>The ancient ancestry and fast evolution of plastids.</title>
        <authorList>
            <person name="Moore K.R."/>
            <person name="Magnabosco C."/>
            <person name="Momper L."/>
            <person name="Gold D.A."/>
            <person name="Bosak T."/>
            <person name="Fournier G.P."/>
        </authorList>
    </citation>
    <scope>NUCLEOTIDE SEQUENCE [LARGE SCALE GENOMIC DNA]</scope>
    <source>
        <strain evidence="4 5">CCALA 016</strain>
    </source>
</reference>
<evidence type="ECO:0000313" key="5">
    <source>
        <dbReference type="Proteomes" id="UP000239001"/>
    </source>
</evidence>
<reference evidence="4 5" key="2">
    <citation type="submission" date="2018-03" db="EMBL/GenBank/DDBJ databases">
        <authorList>
            <person name="Keele B.F."/>
        </authorList>
    </citation>
    <scope>NUCLEOTIDE SEQUENCE [LARGE SCALE GENOMIC DNA]</scope>
    <source>
        <strain evidence="4 5">CCALA 016</strain>
    </source>
</reference>
<evidence type="ECO:0000259" key="3">
    <source>
        <dbReference type="PROSITE" id="PS50011"/>
    </source>
</evidence>
<keyword evidence="1" id="KW-0547">Nucleotide-binding</keyword>
<dbReference type="AlphaFoldDB" id="A0A2T1M0H2"/>